<feature type="signal peptide" evidence="1">
    <location>
        <begin position="1"/>
        <end position="26"/>
    </location>
</feature>
<dbReference type="AlphaFoldDB" id="A0A1L9SZ33"/>
<feature type="chain" id="PRO_5013222506" evidence="1">
    <location>
        <begin position="27"/>
        <end position="115"/>
    </location>
</feature>
<evidence type="ECO:0000256" key="1">
    <source>
        <dbReference type="SAM" id="SignalP"/>
    </source>
</evidence>
<keyword evidence="3" id="KW-1185">Reference proteome</keyword>
<protein>
    <submittedName>
        <fullName evidence="2">Uncharacterized protein</fullName>
    </submittedName>
</protein>
<proteinExistence type="predicted"/>
<keyword evidence="1" id="KW-0732">Signal</keyword>
<reference evidence="3" key="1">
    <citation type="journal article" date="2017" name="Genome Biol.">
        <title>Comparative genomics reveals high biological diversity and specific adaptations in the industrially and medically important fungal genus Aspergillus.</title>
        <authorList>
            <person name="de Vries R.P."/>
            <person name="Riley R."/>
            <person name="Wiebenga A."/>
            <person name="Aguilar-Osorio G."/>
            <person name="Amillis S."/>
            <person name="Uchima C.A."/>
            <person name="Anderluh G."/>
            <person name="Asadollahi M."/>
            <person name="Askin M."/>
            <person name="Barry K."/>
            <person name="Battaglia E."/>
            <person name="Bayram O."/>
            <person name="Benocci T."/>
            <person name="Braus-Stromeyer S.A."/>
            <person name="Caldana C."/>
            <person name="Canovas D."/>
            <person name="Cerqueira G.C."/>
            <person name="Chen F."/>
            <person name="Chen W."/>
            <person name="Choi C."/>
            <person name="Clum A."/>
            <person name="Dos Santos R.A."/>
            <person name="Damasio A.R."/>
            <person name="Diallinas G."/>
            <person name="Emri T."/>
            <person name="Fekete E."/>
            <person name="Flipphi M."/>
            <person name="Freyberg S."/>
            <person name="Gallo A."/>
            <person name="Gournas C."/>
            <person name="Habgood R."/>
            <person name="Hainaut M."/>
            <person name="Harispe M.L."/>
            <person name="Henrissat B."/>
            <person name="Hilden K.S."/>
            <person name="Hope R."/>
            <person name="Hossain A."/>
            <person name="Karabika E."/>
            <person name="Karaffa L."/>
            <person name="Karanyi Z."/>
            <person name="Krasevec N."/>
            <person name="Kuo A."/>
            <person name="Kusch H."/>
            <person name="LaButti K."/>
            <person name="Lagendijk E.L."/>
            <person name="Lapidus A."/>
            <person name="Levasseur A."/>
            <person name="Lindquist E."/>
            <person name="Lipzen A."/>
            <person name="Logrieco A.F."/>
            <person name="MacCabe A."/>
            <person name="Maekelae M.R."/>
            <person name="Malavazi I."/>
            <person name="Melin P."/>
            <person name="Meyer V."/>
            <person name="Mielnichuk N."/>
            <person name="Miskei M."/>
            <person name="Molnar A.P."/>
            <person name="Mule G."/>
            <person name="Ngan C.Y."/>
            <person name="Orejas M."/>
            <person name="Orosz E."/>
            <person name="Ouedraogo J.P."/>
            <person name="Overkamp K.M."/>
            <person name="Park H.-S."/>
            <person name="Perrone G."/>
            <person name="Piumi F."/>
            <person name="Punt P.J."/>
            <person name="Ram A.F."/>
            <person name="Ramon A."/>
            <person name="Rauscher S."/>
            <person name="Record E."/>
            <person name="Riano-Pachon D.M."/>
            <person name="Robert V."/>
            <person name="Roehrig J."/>
            <person name="Ruller R."/>
            <person name="Salamov A."/>
            <person name="Salih N.S."/>
            <person name="Samson R.A."/>
            <person name="Sandor E."/>
            <person name="Sanguinetti M."/>
            <person name="Schuetze T."/>
            <person name="Sepcic K."/>
            <person name="Shelest E."/>
            <person name="Sherlock G."/>
            <person name="Sophianopoulou V."/>
            <person name="Squina F.M."/>
            <person name="Sun H."/>
            <person name="Susca A."/>
            <person name="Todd R.B."/>
            <person name="Tsang A."/>
            <person name="Unkles S.E."/>
            <person name="van de Wiele N."/>
            <person name="van Rossen-Uffink D."/>
            <person name="Oliveira J.V."/>
            <person name="Vesth T.C."/>
            <person name="Visser J."/>
            <person name="Yu J.-H."/>
            <person name="Zhou M."/>
            <person name="Andersen M.R."/>
            <person name="Archer D.B."/>
            <person name="Baker S.E."/>
            <person name="Benoit I."/>
            <person name="Brakhage A.A."/>
            <person name="Braus G.H."/>
            <person name="Fischer R."/>
            <person name="Frisvad J.C."/>
            <person name="Goldman G.H."/>
            <person name="Houbraken J."/>
            <person name="Oakley B."/>
            <person name="Pocsi I."/>
            <person name="Scazzocchio C."/>
            <person name="Seiboth B."/>
            <person name="vanKuyk P.A."/>
            <person name="Wortman J."/>
            <person name="Dyer P.S."/>
            <person name="Grigoriev I.V."/>
        </authorList>
    </citation>
    <scope>NUCLEOTIDE SEQUENCE [LARGE SCALE GENOMIC DNA]</scope>
    <source>
        <strain evidence="3">CBS 593.65</strain>
    </source>
</reference>
<dbReference type="GeneID" id="63756885"/>
<organism evidence="2 3">
    <name type="scientific">Aspergillus sydowii CBS 593.65</name>
    <dbReference type="NCBI Taxonomy" id="1036612"/>
    <lineage>
        <taxon>Eukaryota</taxon>
        <taxon>Fungi</taxon>
        <taxon>Dikarya</taxon>
        <taxon>Ascomycota</taxon>
        <taxon>Pezizomycotina</taxon>
        <taxon>Eurotiomycetes</taxon>
        <taxon>Eurotiomycetidae</taxon>
        <taxon>Eurotiales</taxon>
        <taxon>Aspergillaceae</taxon>
        <taxon>Aspergillus</taxon>
        <taxon>Aspergillus subgen. Nidulantes</taxon>
    </lineage>
</organism>
<gene>
    <name evidence="2" type="ORF">ASPSYDRAFT_137913</name>
</gene>
<name>A0A1L9SZ33_9EURO</name>
<accession>A0A1L9SZ33</accession>
<sequence length="115" mass="12691">MKLSISILFALSQALLVASSPASSAAADSNSLNKRDGTCPFLTERVGYNEVNNRCWRACDDGVATWCWSYDKLDLANERFAQANHQAGYYGGCEKFTECFPDDKQADNEMLKCGC</sequence>
<evidence type="ECO:0000313" key="2">
    <source>
        <dbReference type="EMBL" id="OJJ52416.1"/>
    </source>
</evidence>
<dbReference type="EMBL" id="KV878602">
    <property type="protein sequence ID" value="OJJ52416.1"/>
    <property type="molecule type" value="Genomic_DNA"/>
</dbReference>
<dbReference type="Proteomes" id="UP000184356">
    <property type="component" value="Unassembled WGS sequence"/>
</dbReference>
<dbReference type="RefSeq" id="XP_040696222.1">
    <property type="nucleotide sequence ID" value="XM_040840812.1"/>
</dbReference>
<dbReference type="VEuPathDB" id="FungiDB:ASPSYDRAFT_137913"/>
<evidence type="ECO:0000313" key="3">
    <source>
        <dbReference type="Proteomes" id="UP000184356"/>
    </source>
</evidence>